<dbReference type="InterPro" id="IPR005074">
    <property type="entry name" value="Peptidase_C39"/>
</dbReference>
<dbReference type="CDD" id="cd03228">
    <property type="entry name" value="ABCC_MRP_Like"/>
    <property type="match status" value="1"/>
</dbReference>
<dbReference type="InterPro" id="IPR039421">
    <property type="entry name" value="Type_1_exporter"/>
</dbReference>
<proteinExistence type="predicted"/>
<dbReference type="GO" id="GO:0006508">
    <property type="term" value="P:proteolysis"/>
    <property type="evidence" value="ECO:0007669"/>
    <property type="project" value="InterPro"/>
</dbReference>
<sequence length="711" mass="79911">MRVVKDVYRKWEFGKKLSLVRQTEKAECGVACLAMIADWYGYKIDLRDLRAKFGITHHGMSFKRLIECGESLNLHAQAKGGVELHHLKELATPCILHWDSNHFVVLKAVKKDCVIVHDPARGECVFSFTELNKHFTGVVLELTPTDDFKQRDESKHIKLSRLIGKTHGLKRALGKILVLAIILEGLALLLPIMNQVVIDEVLVGYDEDLLVLVILGILLITAAQLVVSIVKEWATALMSVDFNMQWLANVFHHLFRLPIDWFEKREIGDIAAKFDAVGTIQHTLTTSVIQAFLDLILVLGTLSVMMFYSPLLSCIAMFAAILYIILRMVWYGAFKRAEENTWETSTKENSYFLETINGLLSLRVNGALNWRENIWRNLNIDRRNAQLHEMKLGMVYSVVSTTINSLVSAAVLWFGANLVISGDFSIGMLVAYLSYQGRFSGSVSSLIDKFFEYKMLSVYNERLADIVLTEREFDSISVDKVECFTQVVGQDDDILQFQNVSYSYAPDMPLILNSASFDIKGNEVVALVGESGCGKSTVSKLILKLYQPTTGNIIWFGNKGINPIEIRSRVGVVLQDDSLFGGSIIDNITLSAEAIDEEWMYECAQRARVHEDISRLNMGYHTLLGEQGGGLSGGQKQRILIARALYKKPNLLILDEATSHLDIDTERFVCSELRSLNIPTLMIAHRPDTIAAADRVLLLQDGLITELVRNQ</sequence>
<dbReference type="InterPro" id="IPR003593">
    <property type="entry name" value="AAA+_ATPase"/>
</dbReference>
<dbReference type="PROSITE" id="PS50990">
    <property type="entry name" value="PEPTIDASE_C39"/>
    <property type="match status" value="1"/>
</dbReference>
<dbReference type="PROSITE" id="PS00211">
    <property type="entry name" value="ABC_TRANSPORTER_1"/>
    <property type="match status" value="1"/>
</dbReference>
<dbReference type="Gene3D" id="3.90.70.10">
    <property type="entry name" value="Cysteine proteinases"/>
    <property type="match status" value="1"/>
</dbReference>
<dbReference type="PROSITE" id="PS50929">
    <property type="entry name" value="ABC_TM1F"/>
    <property type="match status" value="1"/>
</dbReference>
<dbReference type="Pfam" id="PF00664">
    <property type="entry name" value="ABC_membrane"/>
    <property type="match status" value="1"/>
</dbReference>
<dbReference type="Pfam" id="PF00005">
    <property type="entry name" value="ABC_tran"/>
    <property type="match status" value="1"/>
</dbReference>
<feature type="domain" description="ABC transporter" evidence="8">
    <location>
        <begin position="495"/>
        <end position="711"/>
    </location>
</feature>
<keyword evidence="6 7" id="KW-0472">Membrane</keyword>
<keyword evidence="3" id="KW-0547">Nucleotide-binding</keyword>
<accession>A0A1W6W8Y8</accession>
<dbReference type="GO" id="GO:0005886">
    <property type="term" value="C:plasma membrane"/>
    <property type="evidence" value="ECO:0007669"/>
    <property type="project" value="UniProtKB-SubCell"/>
</dbReference>
<evidence type="ECO:0000256" key="6">
    <source>
        <dbReference type="ARBA" id="ARBA00023136"/>
    </source>
</evidence>
<dbReference type="SUPFAM" id="SSF90123">
    <property type="entry name" value="ABC transporter transmembrane region"/>
    <property type="match status" value="1"/>
</dbReference>
<dbReference type="GO" id="GO:0016887">
    <property type="term" value="F:ATP hydrolysis activity"/>
    <property type="evidence" value="ECO:0007669"/>
    <property type="project" value="InterPro"/>
</dbReference>
<dbReference type="PANTHER" id="PTHR24221:SF606">
    <property type="entry name" value="COLICIN V SECRETION-PROCESSING ATP-BINDING PROTEIN"/>
    <property type="match status" value="1"/>
</dbReference>
<dbReference type="InterPro" id="IPR017871">
    <property type="entry name" value="ABC_transporter-like_CS"/>
</dbReference>
<protein>
    <submittedName>
        <fullName evidence="11">Alpha-hemolysin translocation ATP-binding protein HlyB</fullName>
    </submittedName>
</protein>
<evidence type="ECO:0000256" key="2">
    <source>
        <dbReference type="ARBA" id="ARBA00022692"/>
    </source>
</evidence>
<dbReference type="Gene3D" id="1.20.1560.10">
    <property type="entry name" value="ABC transporter type 1, transmembrane domain"/>
    <property type="match status" value="1"/>
</dbReference>
<dbReference type="PROSITE" id="PS50893">
    <property type="entry name" value="ABC_TRANSPORTER_2"/>
    <property type="match status" value="1"/>
</dbReference>
<dbReference type="GO" id="GO:0008233">
    <property type="term" value="F:peptidase activity"/>
    <property type="evidence" value="ECO:0007669"/>
    <property type="project" value="InterPro"/>
</dbReference>
<feature type="transmembrane region" description="Helical" evidence="7">
    <location>
        <begin position="315"/>
        <end position="334"/>
    </location>
</feature>
<dbReference type="Gene3D" id="3.40.50.300">
    <property type="entry name" value="P-loop containing nucleotide triphosphate hydrolases"/>
    <property type="match status" value="1"/>
</dbReference>
<dbReference type="CDD" id="cd18567">
    <property type="entry name" value="ABC_6TM_CvaB_RaxB_like"/>
    <property type="match status" value="1"/>
</dbReference>
<name>A0A1W6W8Y8_VIBAL</name>
<dbReference type="InterPro" id="IPR036640">
    <property type="entry name" value="ABC1_TM_sf"/>
</dbReference>
<evidence type="ECO:0000256" key="3">
    <source>
        <dbReference type="ARBA" id="ARBA00022741"/>
    </source>
</evidence>
<keyword evidence="5 7" id="KW-1133">Transmembrane helix</keyword>
<comment type="subcellular location">
    <subcellularLocation>
        <location evidence="1">Cell membrane</location>
        <topology evidence="1">Multi-pass membrane protein</topology>
    </subcellularLocation>
</comment>
<evidence type="ECO:0000256" key="1">
    <source>
        <dbReference type="ARBA" id="ARBA00004651"/>
    </source>
</evidence>
<feature type="domain" description="ABC transmembrane type-1" evidence="9">
    <location>
        <begin position="176"/>
        <end position="455"/>
    </location>
</feature>
<dbReference type="PANTHER" id="PTHR24221">
    <property type="entry name" value="ATP-BINDING CASSETTE SUB-FAMILY B"/>
    <property type="match status" value="1"/>
</dbReference>
<evidence type="ECO:0000313" key="11">
    <source>
        <dbReference type="EMBL" id="ARP19149.1"/>
    </source>
</evidence>
<feature type="transmembrane region" description="Helical" evidence="7">
    <location>
        <begin position="392"/>
        <end position="412"/>
    </location>
</feature>
<keyword evidence="2 7" id="KW-0812">Transmembrane</keyword>
<dbReference type="InterPro" id="IPR003439">
    <property type="entry name" value="ABC_transporter-like_ATP-bd"/>
</dbReference>
<dbReference type="InterPro" id="IPR027417">
    <property type="entry name" value="P-loop_NTPase"/>
</dbReference>
<evidence type="ECO:0000256" key="5">
    <source>
        <dbReference type="ARBA" id="ARBA00022989"/>
    </source>
</evidence>
<dbReference type="InterPro" id="IPR011527">
    <property type="entry name" value="ABC1_TM_dom"/>
</dbReference>
<dbReference type="EMBL" id="CP017902">
    <property type="protein sequence ID" value="ARP19149.1"/>
    <property type="molecule type" value="Genomic_DNA"/>
</dbReference>
<dbReference type="SMART" id="SM00382">
    <property type="entry name" value="AAA"/>
    <property type="match status" value="1"/>
</dbReference>
<evidence type="ECO:0000256" key="4">
    <source>
        <dbReference type="ARBA" id="ARBA00022840"/>
    </source>
</evidence>
<feature type="transmembrane region" description="Helical" evidence="7">
    <location>
        <begin position="176"/>
        <end position="197"/>
    </location>
</feature>
<reference evidence="11" key="1">
    <citation type="submission" date="2016-10" db="EMBL/GenBank/DDBJ databases">
        <title>The High Quality Genome of Vibrio alginolyticus K01M1.</title>
        <authorList>
            <person name="Wendling C."/>
            <person name="Chibani C.M."/>
            <person name="Hertel R."/>
            <person name="Sproer C."/>
            <person name="Bunk B."/>
            <person name="Overmann J."/>
            <person name="Roth O."/>
            <person name="Liesegang H."/>
        </authorList>
    </citation>
    <scope>NUCLEOTIDE SEQUENCE</scope>
    <source>
        <strain evidence="11">K05K4</strain>
    </source>
</reference>
<gene>
    <name evidence="11" type="primary">hlyB</name>
    <name evidence="11" type="ORF">K05K4_23230</name>
</gene>
<organism evidence="11">
    <name type="scientific">Vibrio alginolyticus</name>
    <dbReference type="NCBI Taxonomy" id="663"/>
    <lineage>
        <taxon>Bacteria</taxon>
        <taxon>Pseudomonadati</taxon>
        <taxon>Pseudomonadota</taxon>
        <taxon>Gammaproteobacteria</taxon>
        <taxon>Vibrionales</taxon>
        <taxon>Vibrionaceae</taxon>
        <taxon>Vibrio</taxon>
    </lineage>
</organism>
<dbReference type="GO" id="GO:0140359">
    <property type="term" value="F:ABC-type transporter activity"/>
    <property type="evidence" value="ECO:0007669"/>
    <property type="project" value="InterPro"/>
</dbReference>
<dbReference type="AlphaFoldDB" id="A0A1W6W8Y8"/>
<dbReference type="RefSeq" id="WP_086046966.1">
    <property type="nucleotide sequence ID" value="NZ_CP017889.1"/>
</dbReference>
<dbReference type="GO" id="GO:0005524">
    <property type="term" value="F:ATP binding"/>
    <property type="evidence" value="ECO:0007669"/>
    <property type="project" value="UniProtKB-KW"/>
</dbReference>
<evidence type="ECO:0000259" key="9">
    <source>
        <dbReference type="PROSITE" id="PS50929"/>
    </source>
</evidence>
<keyword evidence="4 11" id="KW-0067">ATP-binding</keyword>
<evidence type="ECO:0000259" key="10">
    <source>
        <dbReference type="PROSITE" id="PS50990"/>
    </source>
</evidence>
<feature type="transmembrane region" description="Helical" evidence="7">
    <location>
        <begin position="209"/>
        <end position="230"/>
    </location>
</feature>
<dbReference type="GO" id="GO:0034040">
    <property type="term" value="F:ATPase-coupled lipid transmembrane transporter activity"/>
    <property type="evidence" value="ECO:0007669"/>
    <property type="project" value="TreeGrafter"/>
</dbReference>
<feature type="domain" description="Peptidase C39" evidence="10">
    <location>
        <begin position="22"/>
        <end position="142"/>
    </location>
</feature>
<dbReference type="Pfam" id="PF03412">
    <property type="entry name" value="Peptidase_C39"/>
    <property type="match status" value="1"/>
</dbReference>
<evidence type="ECO:0000256" key="7">
    <source>
        <dbReference type="SAM" id="Phobius"/>
    </source>
</evidence>
<dbReference type="SUPFAM" id="SSF52540">
    <property type="entry name" value="P-loop containing nucleoside triphosphate hydrolases"/>
    <property type="match status" value="1"/>
</dbReference>
<evidence type="ECO:0000259" key="8">
    <source>
        <dbReference type="PROSITE" id="PS50893"/>
    </source>
</evidence>